<keyword evidence="6" id="KW-1185">Reference proteome</keyword>
<evidence type="ECO:0000313" key="5">
    <source>
        <dbReference type="EMBL" id="PRW61854.1"/>
    </source>
</evidence>
<proteinExistence type="predicted"/>
<sequence>MSFAGPSRTERILAWSCFPLVGAAVLWGAETLAGPITELAWFPFQGVFELVTSLPEPQVTLGVLAVGALAGAVVAHLFLRDQVKALVSDEEVTILHGERSRTFHRGRIETAFVDRKQLVLLGTDDRELVRVGDEVDRRRFRAAFRAHGYGWCEEGDPHEDEYRRWVEGLPDLPAGADALLRARARALEKDDRQDAEQLREQLGELGVVVREGKRKRQYWRPVRPRNTTEREHTPETGDGAEG</sequence>
<evidence type="ECO:0000256" key="2">
    <source>
        <dbReference type="SAM" id="Phobius"/>
    </source>
</evidence>
<evidence type="ECO:0000259" key="4">
    <source>
        <dbReference type="Pfam" id="PF23494"/>
    </source>
</evidence>
<evidence type="ECO:0008006" key="7">
    <source>
        <dbReference type="Google" id="ProtNLM"/>
    </source>
</evidence>
<dbReference type="AlphaFoldDB" id="A0A2T0GRY1"/>
<dbReference type="InterPro" id="IPR056411">
    <property type="entry name" value="CysS_C"/>
</dbReference>
<dbReference type="Proteomes" id="UP000239352">
    <property type="component" value="Unassembled WGS sequence"/>
</dbReference>
<dbReference type="Pfam" id="PF23493">
    <property type="entry name" value="CysS_C"/>
    <property type="match status" value="1"/>
</dbReference>
<dbReference type="InterPro" id="IPR057798">
    <property type="entry name" value="PH_YqeB"/>
</dbReference>
<dbReference type="Pfam" id="PF23494">
    <property type="entry name" value="bPH_10"/>
    <property type="match status" value="1"/>
</dbReference>
<evidence type="ECO:0000259" key="3">
    <source>
        <dbReference type="Pfam" id="PF23493"/>
    </source>
</evidence>
<gene>
    <name evidence="5" type="ORF">CEP50_18510</name>
</gene>
<feature type="domain" description="YqeB PH" evidence="4">
    <location>
        <begin position="5"/>
        <end position="152"/>
    </location>
</feature>
<evidence type="ECO:0000256" key="1">
    <source>
        <dbReference type="SAM" id="MobiDB-lite"/>
    </source>
</evidence>
<feature type="domain" description="Cysteinyl-tRNA ligase anticodon binding" evidence="3">
    <location>
        <begin position="170"/>
        <end position="220"/>
    </location>
</feature>
<keyword evidence="2" id="KW-1133">Transmembrane helix</keyword>
<feature type="compositionally biased region" description="Basic and acidic residues" evidence="1">
    <location>
        <begin position="226"/>
        <end position="235"/>
    </location>
</feature>
<accession>A0A2T0GRY1</accession>
<comment type="caution">
    <text evidence="5">The sequence shown here is derived from an EMBL/GenBank/DDBJ whole genome shotgun (WGS) entry which is preliminary data.</text>
</comment>
<feature type="region of interest" description="Disordered" evidence="1">
    <location>
        <begin position="214"/>
        <end position="242"/>
    </location>
</feature>
<name>A0A2T0GRY1_ACTMO</name>
<organism evidence="5 6">
    <name type="scientific">Actinopolyspora mortivallis</name>
    <dbReference type="NCBI Taxonomy" id="33906"/>
    <lineage>
        <taxon>Bacteria</taxon>
        <taxon>Bacillati</taxon>
        <taxon>Actinomycetota</taxon>
        <taxon>Actinomycetes</taxon>
        <taxon>Actinopolysporales</taxon>
        <taxon>Actinopolysporaceae</taxon>
        <taxon>Actinopolyspora</taxon>
    </lineage>
</organism>
<feature type="transmembrane region" description="Helical" evidence="2">
    <location>
        <begin position="12"/>
        <end position="29"/>
    </location>
</feature>
<dbReference type="EMBL" id="PVSR01000053">
    <property type="protein sequence ID" value="PRW61854.1"/>
    <property type="molecule type" value="Genomic_DNA"/>
</dbReference>
<reference evidence="5 6" key="1">
    <citation type="submission" date="2018-03" db="EMBL/GenBank/DDBJ databases">
        <title>Actinopolyspora mortivallis from Sahara, screening for active biomolecules.</title>
        <authorList>
            <person name="Selama O."/>
            <person name="Wellington E.M.H."/>
            <person name="Hacene H."/>
        </authorList>
    </citation>
    <scope>NUCLEOTIDE SEQUENCE [LARGE SCALE GENOMIC DNA]</scope>
    <source>
        <strain evidence="5 6">M5A</strain>
    </source>
</reference>
<evidence type="ECO:0000313" key="6">
    <source>
        <dbReference type="Proteomes" id="UP000239352"/>
    </source>
</evidence>
<dbReference type="InParanoid" id="A0A2T0GRY1"/>
<protein>
    <recommendedName>
        <fullName evidence="7">DUF308 domain-containing protein</fullName>
    </recommendedName>
</protein>
<feature type="transmembrane region" description="Helical" evidence="2">
    <location>
        <begin position="59"/>
        <end position="79"/>
    </location>
</feature>
<keyword evidence="2" id="KW-0472">Membrane</keyword>
<keyword evidence="2" id="KW-0812">Transmembrane</keyword>